<evidence type="ECO:0000313" key="2">
    <source>
        <dbReference type="Proteomes" id="UP000439994"/>
    </source>
</evidence>
<dbReference type="EMBL" id="WOCD01000003">
    <property type="protein sequence ID" value="MUH72468.1"/>
    <property type="molecule type" value="Genomic_DNA"/>
</dbReference>
<dbReference type="PANTHER" id="PTHR33973">
    <property type="entry name" value="OS07G0153300 PROTEIN"/>
    <property type="match status" value="1"/>
</dbReference>
<dbReference type="Proteomes" id="UP000439994">
    <property type="component" value="Unassembled WGS sequence"/>
</dbReference>
<dbReference type="Pfam" id="PF07103">
    <property type="entry name" value="DUF1365"/>
    <property type="match status" value="1"/>
</dbReference>
<accession>A0A6N8F890</accession>
<gene>
    <name evidence="1" type="ORF">GNP35_08205</name>
</gene>
<reference evidence="1 2" key="1">
    <citation type="submission" date="2019-11" db="EMBL/GenBank/DDBJ databases">
        <title>P. haliotis isolates from Z. marina roots.</title>
        <authorList>
            <person name="Cohen M."/>
            <person name="Jospin G."/>
            <person name="Eisen J.A."/>
            <person name="Coil D.A."/>
        </authorList>
    </citation>
    <scope>NUCLEOTIDE SEQUENCE [LARGE SCALE GENOMIC DNA]</scope>
    <source>
        <strain evidence="1 2">UCD-MCMsp1aY</strain>
    </source>
</reference>
<name>A0A6N8F890_9GAMM</name>
<dbReference type="PANTHER" id="PTHR33973:SF4">
    <property type="entry name" value="OS07G0153300 PROTEIN"/>
    <property type="match status" value="1"/>
</dbReference>
<organism evidence="1 2">
    <name type="scientific">Psychrosphaera haliotis</name>
    <dbReference type="NCBI Taxonomy" id="555083"/>
    <lineage>
        <taxon>Bacteria</taxon>
        <taxon>Pseudomonadati</taxon>
        <taxon>Pseudomonadota</taxon>
        <taxon>Gammaproteobacteria</taxon>
        <taxon>Alteromonadales</taxon>
        <taxon>Pseudoalteromonadaceae</taxon>
        <taxon>Psychrosphaera</taxon>
    </lineage>
</organism>
<comment type="caution">
    <text evidence="1">The sequence shown here is derived from an EMBL/GenBank/DDBJ whole genome shotgun (WGS) entry which is preliminary data.</text>
</comment>
<dbReference type="OrthoDB" id="9778801at2"/>
<evidence type="ECO:0000313" key="1">
    <source>
        <dbReference type="EMBL" id="MUH72468.1"/>
    </source>
</evidence>
<sequence>MISGIYQGSVRHRRFSPVDHKFTYSLYMLAIDLDETDSVLSQSWVLGHKWFNPLRIKRNDHFKNSALSFKQTVIEQVNTLTDSPLHIEQTRVVMVSQARCFGLYFSPANFYFCYAKNADGHEACQYMLAEVSNTPWNQKHYYLIDLDRTKRNEPLINKKVFHVSPFMQMEMEYRWKITPPKNNLLVHIENWPLHNSPSTGQIDKVFDATVALKKVPITHRNLVKLIMTTPVMTAKIFAGIYWQALKLFIKRVPFIGHPESK</sequence>
<dbReference type="InterPro" id="IPR010775">
    <property type="entry name" value="DUF1365"/>
</dbReference>
<keyword evidence="2" id="KW-1185">Reference proteome</keyword>
<dbReference type="AlphaFoldDB" id="A0A6N8F890"/>
<proteinExistence type="predicted"/>
<dbReference type="RefSeq" id="WP_155695644.1">
    <property type="nucleotide sequence ID" value="NZ_WOCD01000003.1"/>
</dbReference>
<protein>
    <submittedName>
        <fullName evidence="1">DUF1365 family protein</fullName>
    </submittedName>
</protein>